<comment type="subunit">
    <text evidence="10">Forms a ring-shaped head-to-tail homodimer around DNA.</text>
</comment>
<dbReference type="PANTHER" id="PTHR30478:SF0">
    <property type="entry name" value="BETA SLIDING CLAMP"/>
    <property type="match status" value="1"/>
</dbReference>
<protein>
    <recommendedName>
        <fullName evidence="3 10">Beta sliding clamp</fullName>
    </recommendedName>
</protein>
<dbReference type="Pfam" id="PF00712">
    <property type="entry name" value="DNA_pol3_beta"/>
    <property type="match status" value="1"/>
</dbReference>
<accession>A0A0S6UBW3</accession>
<evidence type="ECO:0000256" key="9">
    <source>
        <dbReference type="ARBA" id="ARBA00023125"/>
    </source>
</evidence>
<dbReference type="EMBL" id="DF238840">
    <property type="protein sequence ID" value="GAF25764.1"/>
    <property type="molecule type" value="Genomic_DNA"/>
</dbReference>
<dbReference type="Gene3D" id="3.10.150.10">
    <property type="entry name" value="DNA Polymerase III, subunit A, domain 2"/>
    <property type="match status" value="1"/>
</dbReference>
<dbReference type="InterPro" id="IPR022634">
    <property type="entry name" value="DNA_polIII_beta_N"/>
</dbReference>
<dbReference type="CDD" id="cd00140">
    <property type="entry name" value="beta_clamp"/>
    <property type="match status" value="1"/>
</dbReference>
<comment type="subcellular location">
    <subcellularLocation>
        <location evidence="1 10">Cytoplasm</location>
    </subcellularLocation>
</comment>
<evidence type="ECO:0000259" key="13">
    <source>
        <dbReference type="Pfam" id="PF02768"/>
    </source>
</evidence>
<evidence type="ECO:0000256" key="10">
    <source>
        <dbReference type="PIRNR" id="PIRNR000804"/>
    </source>
</evidence>
<keyword evidence="9" id="KW-0238">DNA-binding</keyword>
<dbReference type="InterPro" id="IPR022635">
    <property type="entry name" value="DNA_polIII_beta_C"/>
</dbReference>
<dbReference type="GO" id="GO:0006271">
    <property type="term" value="P:DNA strand elongation involved in DNA replication"/>
    <property type="evidence" value="ECO:0007669"/>
    <property type="project" value="TreeGrafter"/>
</dbReference>
<keyword evidence="8 10" id="KW-0239">DNA-directed DNA polymerase</keyword>
<dbReference type="RefSeq" id="WP_025773603.1">
    <property type="nucleotide sequence ID" value="NZ_DF238840.1"/>
</dbReference>
<evidence type="ECO:0000256" key="6">
    <source>
        <dbReference type="ARBA" id="ARBA00022695"/>
    </source>
</evidence>
<evidence type="ECO:0000256" key="7">
    <source>
        <dbReference type="ARBA" id="ARBA00022705"/>
    </source>
</evidence>
<dbReference type="GO" id="GO:0003677">
    <property type="term" value="F:DNA binding"/>
    <property type="evidence" value="ECO:0007669"/>
    <property type="project" value="UniProtKB-UniRule"/>
</dbReference>
<dbReference type="NCBIfam" id="TIGR00663">
    <property type="entry name" value="dnan"/>
    <property type="match status" value="1"/>
</dbReference>
<sequence length="374" mass="41326">MHILCPQPQLVNAVQKVYRAVATTTTYHAITGILLQAHENTLTLQGTDLDLGIIYTFPVEVIEEGELLLPARIFTEMVRRLPPTSLSLQSLQDNTVEIAYQQSKVQLNSIDASQFPLLPPVEGNFSFTVAITALKDAIRKVTIAAGNDDLRSIFNGVLWELEPGENRFNLVATDTHRLAVYHGQPEDSTSNETATALVPCRAMNELARLLPGEDGLVKITIGESQIYAQHEGLTLYTRLLNGKFPHYQQVIPTDHITTIEIATRDLLDTVERATLLARDENKARAHIIILQVGEKSLKITSEAAEIGHLEEELTAGIAGQPLELALNGRYLLETLRVIDTENVILELLAPLKPVVVRPAGQENYFCLILPVRIG</sequence>
<reference evidence="14" key="1">
    <citation type="journal article" date="2014" name="Gene">
        <title>Genome-guided analysis of transformation efficiency and carbon dioxide assimilation by Moorella thermoacetica Y72.</title>
        <authorList>
            <person name="Tsukahara K."/>
            <person name="Kita A."/>
            <person name="Nakashimada Y."/>
            <person name="Hoshino T."/>
            <person name="Murakami K."/>
        </authorList>
    </citation>
    <scope>NUCLEOTIDE SEQUENCE [LARGE SCALE GENOMIC DNA]</scope>
    <source>
        <strain evidence="14">Y72</strain>
    </source>
</reference>
<dbReference type="InterPro" id="IPR022637">
    <property type="entry name" value="DNA_polIII_beta_cen"/>
</dbReference>
<gene>
    <name evidence="14" type="ORF">MTY_1101</name>
</gene>
<dbReference type="GO" id="GO:0003887">
    <property type="term" value="F:DNA-directed DNA polymerase activity"/>
    <property type="evidence" value="ECO:0007669"/>
    <property type="project" value="UniProtKB-UniRule"/>
</dbReference>
<evidence type="ECO:0000256" key="5">
    <source>
        <dbReference type="ARBA" id="ARBA00022679"/>
    </source>
</evidence>
<evidence type="ECO:0000313" key="14">
    <source>
        <dbReference type="EMBL" id="GAF25764.1"/>
    </source>
</evidence>
<dbReference type="SMART" id="SM00480">
    <property type="entry name" value="POL3Bc"/>
    <property type="match status" value="1"/>
</dbReference>
<dbReference type="Gene3D" id="3.70.10.10">
    <property type="match status" value="1"/>
</dbReference>
<name>A0A0S6UBW3_NEOTH</name>
<dbReference type="PANTHER" id="PTHR30478">
    <property type="entry name" value="DNA POLYMERASE III SUBUNIT BETA"/>
    <property type="match status" value="1"/>
</dbReference>
<dbReference type="SUPFAM" id="SSF55979">
    <property type="entry name" value="DNA clamp"/>
    <property type="match status" value="3"/>
</dbReference>
<proteinExistence type="inferred from homology"/>
<evidence type="ECO:0000259" key="12">
    <source>
        <dbReference type="Pfam" id="PF02767"/>
    </source>
</evidence>
<feature type="domain" description="DNA polymerase III beta sliding clamp central" evidence="12">
    <location>
        <begin position="131"/>
        <end position="245"/>
    </location>
</feature>
<keyword evidence="4 10" id="KW-0963">Cytoplasm</keyword>
<keyword evidence="5 10" id="KW-0808">Transferase</keyword>
<comment type="function">
    <text evidence="10">Confers DNA tethering and processivity to DNA polymerases and other proteins. Acts as a clamp, forming a ring around DNA (a reaction catalyzed by the clamp-loading complex) which diffuses in an ATP-independent manner freely and bidirectionally along dsDNA. Initially characterized for its ability to contact the catalytic subunit of DNA polymerase III (Pol III), a complex, multichain enzyme responsible for most of the replicative synthesis in bacteria; Pol III exhibits 3'-5' exonuclease proofreading activity. The beta chain is required for initiation of replication as well as for processivity of DNA replication.</text>
</comment>
<evidence type="ECO:0000256" key="1">
    <source>
        <dbReference type="ARBA" id="ARBA00004496"/>
    </source>
</evidence>
<evidence type="ECO:0000256" key="4">
    <source>
        <dbReference type="ARBA" id="ARBA00022490"/>
    </source>
</evidence>
<dbReference type="Proteomes" id="UP000063718">
    <property type="component" value="Unassembled WGS sequence"/>
</dbReference>
<dbReference type="GO" id="GO:0005737">
    <property type="term" value="C:cytoplasm"/>
    <property type="evidence" value="ECO:0007669"/>
    <property type="project" value="UniProtKB-SubCell"/>
</dbReference>
<evidence type="ECO:0000256" key="2">
    <source>
        <dbReference type="ARBA" id="ARBA00010752"/>
    </source>
</evidence>
<dbReference type="Pfam" id="PF02768">
    <property type="entry name" value="DNA_pol3_beta_3"/>
    <property type="match status" value="1"/>
</dbReference>
<dbReference type="InterPro" id="IPR046938">
    <property type="entry name" value="DNA_clamp_sf"/>
</dbReference>
<dbReference type="GO" id="GO:0008408">
    <property type="term" value="F:3'-5' exonuclease activity"/>
    <property type="evidence" value="ECO:0007669"/>
    <property type="project" value="InterPro"/>
</dbReference>
<dbReference type="Pfam" id="PF02767">
    <property type="entry name" value="DNA_pol3_beta_2"/>
    <property type="match status" value="1"/>
</dbReference>
<organism evidence="14">
    <name type="scientific">Moorella thermoacetica Y72</name>
    <dbReference type="NCBI Taxonomy" id="1325331"/>
    <lineage>
        <taxon>Bacteria</taxon>
        <taxon>Bacillati</taxon>
        <taxon>Bacillota</taxon>
        <taxon>Clostridia</taxon>
        <taxon>Neomoorellales</taxon>
        <taxon>Neomoorellaceae</taxon>
        <taxon>Neomoorella</taxon>
    </lineage>
</organism>
<evidence type="ECO:0000259" key="11">
    <source>
        <dbReference type="Pfam" id="PF00712"/>
    </source>
</evidence>
<evidence type="ECO:0000256" key="3">
    <source>
        <dbReference type="ARBA" id="ARBA00021035"/>
    </source>
</evidence>
<comment type="similarity">
    <text evidence="2 10">Belongs to the beta sliding clamp family.</text>
</comment>
<keyword evidence="7 10" id="KW-0235">DNA replication</keyword>
<dbReference type="PIRSF" id="PIRSF000804">
    <property type="entry name" value="DNA_pol_III_b"/>
    <property type="match status" value="1"/>
</dbReference>
<evidence type="ECO:0000256" key="8">
    <source>
        <dbReference type="ARBA" id="ARBA00022932"/>
    </source>
</evidence>
<dbReference type="GO" id="GO:0009360">
    <property type="term" value="C:DNA polymerase III complex"/>
    <property type="evidence" value="ECO:0007669"/>
    <property type="project" value="InterPro"/>
</dbReference>
<dbReference type="InterPro" id="IPR001001">
    <property type="entry name" value="DNA_polIII_beta"/>
</dbReference>
<feature type="domain" description="DNA polymerase III beta sliding clamp N-terminal" evidence="11">
    <location>
        <begin position="1"/>
        <end position="119"/>
    </location>
</feature>
<dbReference type="AlphaFoldDB" id="A0A0S6UBW3"/>
<keyword evidence="6 10" id="KW-0548">Nucleotidyltransferase</keyword>
<feature type="domain" description="DNA polymerase III beta sliding clamp C-terminal" evidence="13">
    <location>
        <begin position="249"/>
        <end position="372"/>
    </location>
</feature>